<feature type="transmembrane region" description="Helical" evidence="8">
    <location>
        <begin position="330"/>
        <end position="348"/>
    </location>
</feature>
<evidence type="ECO:0000313" key="11">
    <source>
        <dbReference type="EMBL" id="SDR84545.1"/>
    </source>
</evidence>
<dbReference type="Gene3D" id="1.20.1250.20">
    <property type="entry name" value="MFS general substrate transporter like domains"/>
    <property type="match status" value="1"/>
</dbReference>
<dbReference type="AlphaFoldDB" id="A0A1H1MDV0"/>
<dbReference type="Pfam" id="PF05977">
    <property type="entry name" value="MFS_3"/>
    <property type="match status" value="1"/>
</dbReference>
<dbReference type="InterPro" id="IPR020846">
    <property type="entry name" value="MFS_dom"/>
</dbReference>
<feature type="transmembrane region" description="Helical" evidence="8">
    <location>
        <begin position="90"/>
        <end position="110"/>
    </location>
</feature>
<feature type="chain" id="PRO_5009254375" evidence="9">
    <location>
        <begin position="18"/>
        <end position="466"/>
    </location>
</feature>
<feature type="transmembrane region" description="Helical" evidence="8">
    <location>
        <begin position="296"/>
        <end position="318"/>
    </location>
</feature>
<dbReference type="EMBL" id="LT629749">
    <property type="protein sequence ID" value="SDR84545.1"/>
    <property type="molecule type" value="Genomic_DNA"/>
</dbReference>
<gene>
    <name evidence="11" type="ORF">SAMN04488543_0605</name>
</gene>
<evidence type="ECO:0000256" key="5">
    <source>
        <dbReference type="ARBA" id="ARBA00022989"/>
    </source>
</evidence>
<evidence type="ECO:0000256" key="3">
    <source>
        <dbReference type="ARBA" id="ARBA00022475"/>
    </source>
</evidence>
<evidence type="ECO:0000259" key="10">
    <source>
        <dbReference type="PROSITE" id="PS50850"/>
    </source>
</evidence>
<feature type="transmembrane region" description="Helical" evidence="8">
    <location>
        <begin position="122"/>
        <end position="143"/>
    </location>
</feature>
<evidence type="ECO:0000256" key="4">
    <source>
        <dbReference type="ARBA" id="ARBA00022692"/>
    </source>
</evidence>
<evidence type="ECO:0000313" key="12">
    <source>
        <dbReference type="Proteomes" id="UP000199092"/>
    </source>
</evidence>
<reference evidence="11 12" key="1">
    <citation type="submission" date="2016-10" db="EMBL/GenBank/DDBJ databases">
        <authorList>
            <person name="de Groot N.N."/>
        </authorList>
    </citation>
    <scope>NUCLEOTIDE SEQUENCE [LARGE SCALE GENOMIC DNA]</scope>
    <source>
        <strain evidence="11 12">DSM 21741</strain>
    </source>
</reference>
<dbReference type="GO" id="GO:0005886">
    <property type="term" value="C:plasma membrane"/>
    <property type="evidence" value="ECO:0007669"/>
    <property type="project" value="UniProtKB-SubCell"/>
</dbReference>
<evidence type="ECO:0000256" key="1">
    <source>
        <dbReference type="ARBA" id="ARBA00004651"/>
    </source>
</evidence>
<accession>A0A1H1MDV0</accession>
<dbReference type="GO" id="GO:0022857">
    <property type="term" value="F:transmembrane transporter activity"/>
    <property type="evidence" value="ECO:0007669"/>
    <property type="project" value="InterPro"/>
</dbReference>
<keyword evidence="4 8" id="KW-0812">Transmembrane</keyword>
<organism evidence="11 12">
    <name type="scientific">Friedmanniella luteola</name>
    <dbReference type="NCBI Taxonomy" id="546871"/>
    <lineage>
        <taxon>Bacteria</taxon>
        <taxon>Bacillati</taxon>
        <taxon>Actinomycetota</taxon>
        <taxon>Actinomycetes</taxon>
        <taxon>Propionibacteriales</taxon>
        <taxon>Nocardioidaceae</taxon>
        <taxon>Friedmanniella</taxon>
    </lineage>
</organism>
<keyword evidence="3" id="KW-1003">Cell membrane</keyword>
<dbReference type="SUPFAM" id="SSF103473">
    <property type="entry name" value="MFS general substrate transporter"/>
    <property type="match status" value="1"/>
</dbReference>
<dbReference type="STRING" id="546871.SAMN04488543_0605"/>
<evidence type="ECO:0000256" key="8">
    <source>
        <dbReference type="SAM" id="Phobius"/>
    </source>
</evidence>
<feature type="transmembrane region" description="Helical" evidence="8">
    <location>
        <begin position="265"/>
        <end position="290"/>
    </location>
</feature>
<sequence>MLRAVLASLNWVNPVSAATAEHAPTSTSTPPSAPPTSPAARSRRPWPRALAALEVRDYRLYLSSQMVATTGLWMQRIAQDWLVLELTGSVTAVGVAVALQFLPVLLFGMWGGVLADRYPKRTILIVTQSTAALMAATLGTLALTGTIQAWHVFVVAAALGFVTVVDNPTRQVFVSELVGHTHIRNAVSLNSSVFQLGALVGPAASGALISAVGQGWSFLLNAASCLLVVTMVAIIRPTAAPALAPGGQKSQLRDGLRYIRRTSEVGWSIVLAAAIGVFGLNMPVILAAFADHVFTAGVAGYSLFNSLTAVGALTGAILSARRQASPRLRVLTTTLVALGVMLMIASLAPSLWVFGLVLVFVGFCTLQFLTGANSLVQTTCTPAVRGRVMSVYLMVLLGGQAIGGPAVGWLVDHIGARESMLACGAMVALVSTAAGLAMARRSHLTLEVTVRRGTGRLPVHIVPSDH</sequence>
<feature type="transmembrane region" description="Helical" evidence="8">
    <location>
        <begin position="187"/>
        <end position="212"/>
    </location>
</feature>
<keyword evidence="5 8" id="KW-1133">Transmembrane helix</keyword>
<keyword evidence="12" id="KW-1185">Reference proteome</keyword>
<feature type="region of interest" description="Disordered" evidence="7">
    <location>
        <begin position="20"/>
        <end position="44"/>
    </location>
</feature>
<evidence type="ECO:0000256" key="6">
    <source>
        <dbReference type="ARBA" id="ARBA00023136"/>
    </source>
</evidence>
<feature type="transmembrane region" description="Helical" evidence="8">
    <location>
        <begin position="354"/>
        <end position="376"/>
    </location>
</feature>
<evidence type="ECO:0000256" key="9">
    <source>
        <dbReference type="SAM" id="SignalP"/>
    </source>
</evidence>
<dbReference type="PANTHER" id="PTHR23513:SF11">
    <property type="entry name" value="STAPHYLOFERRIN A TRANSPORTER"/>
    <property type="match status" value="1"/>
</dbReference>
<feature type="transmembrane region" description="Helical" evidence="8">
    <location>
        <begin position="388"/>
        <end position="407"/>
    </location>
</feature>
<evidence type="ECO:0000256" key="2">
    <source>
        <dbReference type="ARBA" id="ARBA00022448"/>
    </source>
</evidence>
<name>A0A1H1MDV0_9ACTN</name>
<dbReference type="PANTHER" id="PTHR23513">
    <property type="entry name" value="INTEGRAL MEMBRANE EFFLUX PROTEIN-RELATED"/>
    <property type="match status" value="1"/>
</dbReference>
<evidence type="ECO:0000256" key="7">
    <source>
        <dbReference type="SAM" id="MobiDB-lite"/>
    </source>
</evidence>
<dbReference type="Proteomes" id="UP000199092">
    <property type="component" value="Chromosome I"/>
</dbReference>
<proteinExistence type="predicted"/>
<feature type="compositionally biased region" description="Low complexity" evidence="7">
    <location>
        <begin position="20"/>
        <end position="30"/>
    </location>
</feature>
<dbReference type="CDD" id="cd06173">
    <property type="entry name" value="MFS_MefA_like"/>
    <property type="match status" value="1"/>
</dbReference>
<keyword evidence="2" id="KW-0813">Transport</keyword>
<feature type="signal peptide" evidence="9">
    <location>
        <begin position="1"/>
        <end position="17"/>
    </location>
</feature>
<feature type="transmembrane region" description="Helical" evidence="8">
    <location>
        <begin position="419"/>
        <end position="439"/>
    </location>
</feature>
<keyword evidence="9" id="KW-0732">Signal</keyword>
<feature type="domain" description="Major facilitator superfamily (MFS) profile" evidence="10">
    <location>
        <begin position="49"/>
        <end position="443"/>
    </location>
</feature>
<protein>
    <submittedName>
        <fullName evidence="11">Predicted arabinose efflux permease, MFS family</fullName>
    </submittedName>
</protein>
<comment type="subcellular location">
    <subcellularLocation>
        <location evidence="1">Cell membrane</location>
        <topology evidence="1">Multi-pass membrane protein</topology>
    </subcellularLocation>
</comment>
<feature type="transmembrane region" description="Helical" evidence="8">
    <location>
        <begin position="218"/>
        <end position="244"/>
    </location>
</feature>
<dbReference type="PROSITE" id="PS50850">
    <property type="entry name" value="MFS"/>
    <property type="match status" value="1"/>
</dbReference>
<keyword evidence="6 8" id="KW-0472">Membrane</keyword>
<feature type="transmembrane region" description="Helical" evidence="8">
    <location>
        <begin position="149"/>
        <end position="166"/>
    </location>
</feature>
<dbReference type="InterPro" id="IPR036259">
    <property type="entry name" value="MFS_trans_sf"/>
</dbReference>
<dbReference type="InterPro" id="IPR010290">
    <property type="entry name" value="TM_effector"/>
</dbReference>